<proteinExistence type="predicted"/>
<sequence length="89" mass="9875">MEQYRIDTKKGLEFGLYSIGDHVLNPVTESQISAEQRIHELIEASKLADEAGLDVFAVGESHQLHFTTQAHTVILGAIAQATKNIIEMR</sequence>
<organism evidence="2 3">
    <name type="scientific">Paenibacillus agaridevorans</name>
    <dbReference type="NCBI Taxonomy" id="171404"/>
    <lineage>
        <taxon>Bacteria</taxon>
        <taxon>Bacillati</taxon>
        <taxon>Bacillota</taxon>
        <taxon>Bacilli</taxon>
        <taxon>Bacillales</taxon>
        <taxon>Paenibacillaceae</taxon>
        <taxon>Paenibacillus</taxon>
    </lineage>
</organism>
<protein>
    <submittedName>
        <fullName evidence="2">Putative LLM class flavin-dependent oxidoreductase</fullName>
    </submittedName>
</protein>
<dbReference type="SUPFAM" id="SSF51679">
    <property type="entry name" value="Bacterial luciferase-like"/>
    <property type="match status" value="1"/>
</dbReference>
<dbReference type="Proteomes" id="UP000245202">
    <property type="component" value="Unassembled WGS sequence"/>
</dbReference>
<evidence type="ECO:0000313" key="3">
    <source>
        <dbReference type="Proteomes" id="UP000245202"/>
    </source>
</evidence>
<keyword evidence="3" id="KW-1185">Reference proteome</keyword>
<reference evidence="2 3" key="1">
    <citation type="submission" date="2017-08" db="EMBL/GenBank/DDBJ databases">
        <title>Substantial Increase in Enzyme Production by Combined Drug-Resistance Mutations in Paenibacillus agaridevorans.</title>
        <authorList>
            <person name="Tanaka Y."/>
            <person name="Funane K."/>
            <person name="Hosaka T."/>
            <person name="Shiwa Y."/>
            <person name="Fujita N."/>
            <person name="Miyazaki T."/>
            <person name="Yoshikawa H."/>
            <person name="Murakami K."/>
            <person name="Kasahara K."/>
            <person name="Inaoka T."/>
            <person name="Hiraga Y."/>
            <person name="Ochi K."/>
        </authorList>
    </citation>
    <scope>NUCLEOTIDE SEQUENCE [LARGE SCALE GENOMIC DNA]</scope>
    <source>
        <strain evidence="2 3">T-3040</strain>
    </source>
</reference>
<dbReference type="InterPro" id="IPR011251">
    <property type="entry name" value="Luciferase-like_dom"/>
</dbReference>
<dbReference type="Pfam" id="PF00296">
    <property type="entry name" value="Bac_luciferase"/>
    <property type="match status" value="1"/>
</dbReference>
<gene>
    <name evidence="2" type="ORF">PAT3040_04038</name>
</gene>
<evidence type="ECO:0000313" key="2">
    <source>
        <dbReference type="EMBL" id="GBG09394.1"/>
    </source>
</evidence>
<name>A0A2R5F133_9BACL</name>
<comment type="caution">
    <text evidence="2">The sequence shown here is derived from an EMBL/GenBank/DDBJ whole genome shotgun (WGS) entry which is preliminary data.</text>
</comment>
<dbReference type="EMBL" id="BDQX01000230">
    <property type="protein sequence ID" value="GBG09394.1"/>
    <property type="molecule type" value="Genomic_DNA"/>
</dbReference>
<dbReference type="GO" id="GO:0016705">
    <property type="term" value="F:oxidoreductase activity, acting on paired donors, with incorporation or reduction of molecular oxygen"/>
    <property type="evidence" value="ECO:0007669"/>
    <property type="project" value="InterPro"/>
</dbReference>
<dbReference type="AlphaFoldDB" id="A0A2R5F133"/>
<dbReference type="Gene3D" id="3.20.20.30">
    <property type="entry name" value="Luciferase-like domain"/>
    <property type="match status" value="1"/>
</dbReference>
<dbReference type="InterPro" id="IPR036661">
    <property type="entry name" value="Luciferase-like_sf"/>
</dbReference>
<accession>A0A2R5F133</accession>
<feature type="domain" description="Luciferase-like" evidence="1">
    <location>
        <begin position="30"/>
        <end position="85"/>
    </location>
</feature>
<evidence type="ECO:0000259" key="1">
    <source>
        <dbReference type="Pfam" id="PF00296"/>
    </source>
</evidence>